<sequence>MQRQIDQTK</sequence>
<protein>
    <submittedName>
        <fullName evidence="1">Uncharacterized protein</fullName>
    </submittedName>
</protein>
<organism evidence="1">
    <name type="scientific">Rhizophora mucronata</name>
    <name type="common">Asiatic mangrove</name>
    <dbReference type="NCBI Taxonomy" id="61149"/>
    <lineage>
        <taxon>Eukaryota</taxon>
        <taxon>Viridiplantae</taxon>
        <taxon>Streptophyta</taxon>
        <taxon>Embryophyta</taxon>
        <taxon>Tracheophyta</taxon>
        <taxon>Spermatophyta</taxon>
        <taxon>Magnoliopsida</taxon>
        <taxon>eudicotyledons</taxon>
        <taxon>Gunneridae</taxon>
        <taxon>Pentapetalae</taxon>
        <taxon>rosids</taxon>
        <taxon>fabids</taxon>
        <taxon>Malpighiales</taxon>
        <taxon>Rhizophoraceae</taxon>
        <taxon>Rhizophora</taxon>
    </lineage>
</organism>
<dbReference type="EMBL" id="GGEC01061731">
    <property type="protein sequence ID" value="MBX42215.1"/>
    <property type="molecule type" value="Transcribed_RNA"/>
</dbReference>
<name>A0A2P2NIA1_RHIMU</name>
<accession>A0A2P2NIA1</accession>
<reference evidence="1" key="1">
    <citation type="submission" date="2018-02" db="EMBL/GenBank/DDBJ databases">
        <title>Rhizophora mucronata_Transcriptome.</title>
        <authorList>
            <person name="Meera S.P."/>
            <person name="Sreeshan A."/>
            <person name="Augustine A."/>
        </authorList>
    </citation>
    <scope>NUCLEOTIDE SEQUENCE</scope>
    <source>
        <tissue evidence="1">Leaf</tissue>
    </source>
</reference>
<evidence type="ECO:0000313" key="1">
    <source>
        <dbReference type="EMBL" id="MBX42215.1"/>
    </source>
</evidence>
<proteinExistence type="predicted"/>